<feature type="compositionally biased region" description="Polar residues" evidence="2">
    <location>
        <begin position="753"/>
        <end position="765"/>
    </location>
</feature>
<keyword evidence="4" id="KW-1185">Reference proteome</keyword>
<protein>
    <submittedName>
        <fullName evidence="3">Uncharacterized protein</fullName>
    </submittedName>
</protein>
<feature type="region of interest" description="Disordered" evidence="2">
    <location>
        <begin position="682"/>
        <end position="708"/>
    </location>
</feature>
<dbReference type="EMBL" id="BQNB010016559">
    <property type="protein sequence ID" value="GJT53139.1"/>
    <property type="molecule type" value="Genomic_DNA"/>
</dbReference>
<feature type="region of interest" description="Disordered" evidence="2">
    <location>
        <begin position="300"/>
        <end position="331"/>
    </location>
</feature>
<sequence>MDLEQNNSLAKLPLLKQGEYDTWRLKIESYIQLQDYSLWEIIEEGNSFKPVAQTTREADGTSTTTIPAFANSESLDSIFNRLQKIVSQLTILGEIITPDQKTFKEMYETFSASSSDFTWIYLFNMASEDLSHLTILEALASALKERLVFLMKNESNAYMIRLFVLKRDASYKDLDINGLEKQVERLKKEKEENQFKIDNYENASKSLEQLIANQISDNNKKGLGYNAVPPPLTGLFAPPSVDLSSSGIEKFKEPEFEGYGVKVTKSASENVSKEVKKTSDAPIIEDWVSDCDEDETVVLESLNVQKPKQADQPRKVSQNPRNNSTSWNTPKPKKLGVGFQFTPKACFVCGSFNHLIKDCDFHDKKMVQKPVLNNVKKVTGQREVRPVWTNAMRVNHQNFSNSKRNFAPKAVLTKSGLIPVSTARPINTAVHKPFANVAKPRKNVFQKAHSSLRRPFYQQTVLKNRNLSNQVNTANVISVNTVGKQGINAVKPTSYWAWKPKVKMINHVYKNTGFCVCKQFDYVDLTGRNKVLNSPYFMVKSWLVQDQTVLGRTTTGKESSNPFMAGSLPKTISPMIRISQEVILLKEERTNDVFSQSLYFPLFEDTFSSTNILNYFPASPGNISPNSSDDFTKYLLDILLFPTLHDDPYIQAYDVIPPSQVIIALPAIVPPSMSDSRDFFPPKEISSPEGAKTPVKSPNLMSTSSSVGFSSPVRCLREITSAAPAMTQDAIRQLVADSVAIALKAQAANLANTDNTNKNTRTSGTPVARKGINDLKKKD</sequence>
<reference evidence="3" key="2">
    <citation type="submission" date="2022-01" db="EMBL/GenBank/DDBJ databases">
        <authorList>
            <person name="Yamashiro T."/>
            <person name="Shiraishi A."/>
            <person name="Satake H."/>
            <person name="Nakayama K."/>
        </authorList>
    </citation>
    <scope>NUCLEOTIDE SEQUENCE</scope>
</reference>
<feature type="region of interest" description="Disordered" evidence="2">
    <location>
        <begin position="750"/>
        <end position="779"/>
    </location>
</feature>
<reference evidence="3" key="1">
    <citation type="journal article" date="2022" name="Int. J. Mol. Sci.">
        <title>Draft Genome of Tanacetum Coccineum: Genomic Comparison of Closely Related Tanacetum-Family Plants.</title>
        <authorList>
            <person name="Yamashiro T."/>
            <person name="Shiraishi A."/>
            <person name="Nakayama K."/>
            <person name="Satake H."/>
        </authorList>
    </citation>
    <scope>NUCLEOTIDE SEQUENCE</scope>
</reference>
<evidence type="ECO:0000256" key="1">
    <source>
        <dbReference type="SAM" id="Coils"/>
    </source>
</evidence>
<accession>A0ABQ5EQN0</accession>
<evidence type="ECO:0000313" key="4">
    <source>
        <dbReference type="Proteomes" id="UP001151760"/>
    </source>
</evidence>
<evidence type="ECO:0000313" key="3">
    <source>
        <dbReference type="EMBL" id="GJT53139.1"/>
    </source>
</evidence>
<name>A0ABQ5EQN0_9ASTR</name>
<proteinExistence type="predicted"/>
<evidence type="ECO:0000256" key="2">
    <source>
        <dbReference type="SAM" id="MobiDB-lite"/>
    </source>
</evidence>
<feature type="compositionally biased region" description="Polar residues" evidence="2">
    <location>
        <begin position="315"/>
        <end position="329"/>
    </location>
</feature>
<dbReference type="Proteomes" id="UP001151760">
    <property type="component" value="Unassembled WGS sequence"/>
</dbReference>
<feature type="coiled-coil region" evidence="1">
    <location>
        <begin position="176"/>
        <end position="217"/>
    </location>
</feature>
<gene>
    <name evidence="3" type="ORF">Tco_0988193</name>
</gene>
<organism evidence="3 4">
    <name type="scientific">Tanacetum coccineum</name>
    <dbReference type="NCBI Taxonomy" id="301880"/>
    <lineage>
        <taxon>Eukaryota</taxon>
        <taxon>Viridiplantae</taxon>
        <taxon>Streptophyta</taxon>
        <taxon>Embryophyta</taxon>
        <taxon>Tracheophyta</taxon>
        <taxon>Spermatophyta</taxon>
        <taxon>Magnoliopsida</taxon>
        <taxon>eudicotyledons</taxon>
        <taxon>Gunneridae</taxon>
        <taxon>Pentapetalae</taxon>
        <taxon>asterids</taxon>
        <taxon>campanulids</taxon>
        <taxon>Asterales</taxon>
        <taxon>Asteraceae</taxon>
        <taxon>Asteroideae</taxon>
        <taxon>Anthemideae</taxon>
        <taxon>Anthemidinae</taxon>
        <taxon>Tanacetum</taxon>
    </lineage>
</organism>
<comment type="caution">
    <text evidence="3">The sequence shown here is derived from an EMBL/GenBank/DDBJ whole genome shotgun (WGS) entry which is preliminary data.</text>
</comment>
<keyword evidence="1" id="KW-0175">Coiled coil</keyword>